<feature type="compositionally biased region" description="Polar residues" evidence="2">
    <location>
        <begin position="164"/>
        <end position="197"/>
    </location>
</feature>
<feature type="compositionally biased region" description="Low complexity" evidence="2">
    <location>
        <begin position="138"/>
        <end position="158"/>
    </location>
</feature>
<dbReference type="Proteomes" id="UP001164705">
    <property type="component" value="Chromosome"/>
</dbReference>
<feature type="compositionally biased region" description="Polar residues" evidence="2">
    <location>
        <begin position="119"/>
        <end position="137"/>
    </location>
</feature>
<evidence type="ECO:0000256" key="3">
    <source>
        <dbReference type="SAM" id="Phobius"/>
    </source>
</evidence>
<reference evidence="5" key="1">
    <citation type="submission" date="2022-11" db="EMBL/GenBank/DDBJ databases">
        <title>Lacinutrix neustonica HL-RS19T sp. nov., isolated from the surface microlayer sample of brackish Lake Shihwa.</title>
        <authorList>
            <person name="Choi J.Y."/>
            <person name="Hwang C.Y."/>
        </authorList>
    </citation>
    <scope>NUCLEOTIDE SEQUENCE</scope>
    <source>
        <strain evidence="5">HL-RS19</strain>
    </source>
</reference>
<feature type="region of interest" description="Disordered" evidence="2">
    <location>
        <begin position="82"/>
        <end position="301"/>
    </location>
</feature>
<evidence type="ECO:0000256" key="2">
    <source>
        <dbReference type="SAM" id="MobiDB-lite"/>
    </source>
</evidence>
<accession>A0A9E8SCL3</accession>
<keyword evidence="3" id="KW-1133">Transmembrane helix</keyword>
<keyword evidence="1" id="KW-0175">Coiled coil</keyword>
<keyword evidence="3" id="KW-0812">Transmembrane</keyword>
<feature type="domain" description="Outer membrane protein beta-barrel" evidence="4">
    <location>
        <begin position="388"/>
        <end position="563"/>
    </location>
</feature>
<feature type="transmembrane region" description="Helical" evidence="3">
    <location>
        <begin position="577"/>
        <end position="595"/>
    </location>
</feature>
<organism evidence="5 6">
    <name type="scientific">Lacinutrix neustonica</name>
    <dbReference type="NCBI Taxonomy" id="2980107"/>
    <lineage>
        <taxon>Bacteria</taxon>
        <taxon>Pseudomonadati</taxon>
        <taxon>Bacteroidota</taxon>
        <taxon>Flavobacteriia</taxon>
        <taxon>Flavobacteriales</taxon>
        <taxon>Flavobacteriaceae</taxon>
        <taxon>Lacinutrix</taxon>
    </lineage>
</organism>
<evidence type="ECO:0000313" key="5">
    <source>
        <dbReference type="EMBL" id="WAC01131.1"/>
    </source>
</evidence>
<evidence type="ECO:0000313" key="6">
    <source>
        <dbReference type="Proteomes" id="UP001164705"/>
    </source>
</evidence>
<gene>
    <name evidence="5" type="ORF">N7U66_13300</name>
</gene>
<dbReference type="EMBL" id="CP113088">
    <property type="protein sequence ID" value="WAC01131.1"/>
    <property type="molecule type" value="Genomic_DNA"/>
</dbReference>
<feature type="compositionally biased region" description="Low complexity" evidence="2">
    <location>
        <begin position="286"/>
        <end position="296"/>
    </location>
</feature>
<name>A0A9E8SCL3_9FLAO</name>
<proteinExistence type="predicted"/>
<feature type="compositionally biased region" description="Polar residues" evidence="2">
    <location>
        <begin position="205"/>
        <end position="277"/>
    </location>
</feature>
<dbReference type="Pfam" id="PF13568">
    <property type="entry name" value="OMP_b-brl_2"/>
    <property type="match status" value="1"/>
</dbReference>
<dbReference type="RefSeq" id="WP_267675747.1">
    <property type="nucleotide sequence ID" value="NZ_CP113088.1"/>
</dbReference>
<feature type="transmembrane region" description="Helical" evidence="3">
    <location>
        <begin position="46"/>
        <end position="68"/>
    </location>
</feature>
<keyword evidence="3" id="KW-0472">Membrane</keyword>
<keyword evidence="6" id="KW-1185">Reference proteome</keyword>
<dbReference type="KEGG" id="lnu:N7U66_13300"/>
<sequence>MSEKKHIDRLFQEKFKDFEAKPKDTVWNAIQNQLEPAAVQPKVMPLWLRLAGVAALVVLLFTIGNTFLESNTSEGNTETIVDTKVDTNGNPENTNSASKTNNTASTENETVSEKKPENNALNRNTTTNVPTTQGSNPIVNTNTTTSGNTNKTSTNSIITKKETQANALSASEPLQKNAKTLSNDTTSESKEVSTAVTNVIDKKTGSQNADRNTAAKTTNKANRSSQDTKASPSYNAIANNKTSQNASEKYAKSTSNLPLYTQNKTANNERLNSNGIADNTEKLEENQTNQNIINNKTKAKTSKEALAQTNSEEEKTNLNPVDEDAQTPNLLEEAALANNIEDAIEKEEEKEEETVMNRWTVNANVAPVYYNTLGKGSPIHDQFIDNPKNGEINTSYGIHLGYALNNRLKVRSGISKLNLSYDTANVIIYENVSNTPNSAPLRNINFVPTNQGQSIGVLSANNLSIQQIDGVTNDALNAALSQRLSYLEVPVELEYAIINKRVGFNVIGGVSTFILEGNEVVTEVENRKTTIGEANNINNVSFTTNIGLGLDYKFSDTFKFNFEPTFKYQVNAYNETSVILSLTSLAFILVLVINFKF</sequence>
<evidence type="ECO:0000259" key="4">
    <source>
        <dbReference type="Pfam" id="PF13568"/>
    </source>
</evidence>
<evidence type="ECO:0000256" key="1">
    <source>
        <dbReference type="SAM" id="Coils"/>
    </source>
</evidence>
<feature type="compositionally biased region" description="Low complexity" evidence="2">
    <location>
        <begin position="92"/>
        <end position="109"/>
    </location>
</feature>
<dbReference type="InterPro" id="IPR025665">
    <property type="entry name" value="Beta-barrel_OMP_2"/>
</dbReference>
<dbReference type="AlphaFoldDB" id="A0A9E8SCL3"/>
<protein>
    <recommendedName>
        <fullName evidence="4">Outer membrane protein beta-barrel domain-containing protein</fullName>
    </recommendedName>
</protein>
<feature type="coiled-coil region" evidence="1">
    <location>
        <begin position="330"/>
        <end position="357"/>
    </location>
</feature>
<feature type="compositionally biased region" description="Polar residues" evidence="2">
    <location>
        <begin position="82"/>
        <end position="91"/>
    </location>
</feature>